<dbReference type="OrthoDB" id="10265785at2759"/>
<dbReference type="EMBL" id="LGUB01001086">
    <property type="protein sequence ID" value="KRH92241.1"/>
    <property type="molecule type" value="Genomic_DNA"/>
</dbReference>
<sequence length="93" mass="10280">MSNMHDEELLDYSETVHTIDNKKNLKITSFNDLLLRNELIKGIKDANLEHPSDIQAITIPKAILGVDVLCQGKSGTGKTVIFVLSSLQRLSST</sequence>
<dbReference type="PANTHER" id="PTHR47960">
    <property type="entry name" value="DEAD-BOX ATP-DEPENDENT RNA HELICASE 50"/>
    <property type="match status" value="1"/>
</dbReference>
<dbReference type="GO" id="GO:0003676">
    <property type="term" value="F:nucleic acid binding"/>
    <property type="evidence" value="ECO:0007669"/>
    <property type="project" value="InterPro"/>
</dbReference>
<dbReference type="Proteomes" id="UP000051530">
    <property type="component" value="Unassembled WGS sequence"/>
</dbReference>
<gene>
    <name evidence="7" type="ORF">M153_9147000728</name>
</gene>
<dbReference type="GO" id="GO:0016787">
    <property type="term" value="F:hydrolase activity"/>
    <property type="evidence" value="ECO:0007669"/>
    <property type="project" value="UniProtKB-KW"/>
</dbReference>
<dbReference type="Pfam" id="PF00270">
    <property type="entry name" value="DEAD"/>
    <property type="match status" value="1"/>
</dbReference>
<evidence type="ECO:0000256" key="2">
    <source>
        <dbReference type="ARBA" id="ARBA00022801"/>
    </source>
</evidence>
<dbReference type="VEuPathDB" id="MicrosporidiaDB:M153_9147000728"/>
<dbReference type="InterPro" id="IPR014014">
    <property type="entry name" value="RNA_helicase_DEAD_Q_motif"/>
</dbReference>
<evidence type="ECO:0000256" key="1">
    <source>
        <dbReference type="ARBA" id="ARBA00022741"/>
    </source>
</evidence>
<reference evidence="7 8" key="1">
    <citation type="submission" date="2015-07" db="EMBL/GenBank/DDBJ databases">
        <title>The genome of Pseudoloma neurophilia, a relevant intracellular parasite of the zebrafish.</title>
        <authorList>
            <person name="Ndikumana S."/>
            <person name="Pelin A."/>
            <person name="Sanders J."/>
            <person name="Corradi N."/>
        </authorList>
    </citation>
    <scope>NUCLEOTIDE SEQUENCE [LARGE SCALE GENOMIC DNA]</scope>
    <source>
        <strain evidence="7 8">MK1</strain>
    </source>
</reference>
<keyword evidence="3 7" id="KW-0347">Helicase</keyword>
<keyword evidence="8" id="KW-1185">Reference proteome</keyword>
<feature type="non-terminal residue" evidence="7">
    <location>
        <position position="93"/>
    </location>
</feature>
<keyword evidence="1" id="KW-0547">Nucleotide-binding</keyword>
<organism evidence="7 8">
    <name type="scientific">Pseudoloma neurophilia</name>
    <dbReference type="NCBI Taxonomy" id="146866"/>
    <lineage>
        <taxon>Eukaryota</taxon>
        <taxon>Fungi</taxon>
        <taxon>Fungi incertae sedis</taxon>
        <taxon>Microsporidia</taxon>
        <taxon>Pseudoloma</taxon>
    </lineage>
</organism>
<evidence type="ECO:0000256" key="5">
    <source>
        <dbReference type="PROSITE-ProRule" id="PRU00552"/>
    </source>
</evidence>
<dbReference type="PROSITE" id="PS51195">
    <property type="entry name" value="Q_MOTIF"/>
    <property type="match status" value="1"/>
</dbReference>
<evidence type="ECO:0000313" key="8">
    <source>
        <dbReference type="Proteomes" id="UP000051530"/>
    </source>
</evidence>
<dbReference type="GO" id="GO:0005524">
    <property type="term" value="F:ATP binding"/>
    <property type="evidence" value="ECO:0007669"/>
    <property type="project" value="UniProtKB-KW"/>
</dbReference>
<proteinExistence type="predicted"/>
<dbReference type="InterPro" id="IPR011545">
    <property type="entry name" value="DEAD/DEAH_box_helicase_dom"/>
</dbReference>
<evidence type="ECO:0000313" key="7">
    <source>
        <dbReference type="EMBL" id="KRH92241.1"/>
    </source>
</evidence>
<feature type="short sequence motif" description="Q motif" evidence="5">
    <location>
        <begin position="28"/>
        <end position="56"/>
    </location>
</feature>
<accession>A0A0R0LZU2</accession>
<comment type="caution">
    <text evidence="7">The sequence shown here is derived from an EMBL/GenBank/DDBJ whole genome shotgun (WGS) entry which is preliminary data.</text>
</comment>
<dbReference type="AlphaFoldDB" id="A0A0R0LZU2"/>
<evidence type="ECO:0000259" key="6">
    <source>
        <dbReference type="PROSITE" id="PS51195"/>
    </source>
</evidence>
<dbReference type="InterPro" id="IPR027417">
    <property type="entry name" value="P-loop_NTPase"/>
</dbReference>
<evidence type="ECO:0000256" key="4">
    <source>
        <dbReference type="ARBA" id="ARBA00022840"/>
    </source>
</evidence>
<dbReference type="Gene3D" id="3.40.50.300">
    <property type="entry name" value="P-loop containing nucleotide triphosphate hydrolases"/>
    <property type="match status" value="1"/>
</dbReference>
<evidence type="ECO:0000256" key="3">
    <source>
        <dbReference type="ARBA" id="ARBA00022806"/>
    </source>
</evidence>
<dbReference type="SUPFAM" id="SSF52540">
    <property type="entry name" value="P-loop containing nucleoside triphosphate hydrolases"/>
    <property type="match status" value="1"/>
</dbReference>
<protein>
    <submittedName>
        <fullName evidence="7">ATP-dependent RNA helicase</fullName>
    </submittedName>
</protein>
<keyword evidence="2" id="KW-0378">Hydrolase</keyword>
<feature type="domain" description="DEAD-box RNA helicase Q" evidence="6">
    <location>
        <begin position="28"/>
        <end position="56"/>
    </location>
</feature>
<dbReference type="GO" id="GO:0003724">
    <property type="term" value="F:RNA helicase activity"/>
    <property type="evidence" value="ECO:0007669"/>
    <property type="project" value="InterPro"/>
</dbReference>
<keyword evidence="4" id="KW-0067">ATP-binding</keyword>
<name>A0A0R0LZU2_9MICR</name>